<name>A0A9N9ULD1_9HYPO</name>
<dbReference type="Gene3D" id="3.40.50.300">
    <property type="entry name" value="P-loop containing nucleotide triphosphate hydrolases"/>
    <property type="match status" value="1"/>
</dbReference>
<evidence type="ECO:0000313" key="1">
    <source>
        <dbReference type="EMBL" id="CAG9995545.1"/>
    </source>
</evidence>
<dbReference type="InterPro" id="IPR027417">
    <property type="entry name" value="P-loop_NTPase"/>
</dbReference>
<organism evidence="1 2">
    <name type="scientific">Clonostachys byssicola</name>
    <dbReference type="NCBI Taxonomy" id="160290"/>
    <lineage>
        <taxon>Eukaryota</taxon>
        <taxon>Fungi</taxon>
        <taxon>Dikarya</taxon>
        <taxon>Ascomycota</taxon>
        <taxon>Pezizomycotina</taxon>
        <taxon>Sordariomycetes</taxon>
        <taxon>Hypocreomycetidae</taxon>
        <taxon>Hypocreales</taxon>
        <taxon>Bionectriaceae</taxon>
        <taxon>Clonostachys</taxon>
    </lineage>
</organism>
<evidence type="ECO:0000313" key="2">
    <source>
        <dbReference type="Proteomes" id="UP000754883"/>
    </source>
</evidence>
<evidence type="ECO:0008006" key="3">
    <source>
        <dbReference type="Google" id="ProtNLM"/>
    </source>
</evidence>
<sequence length="659" mass="74672">MSFISGFRSSKPKETSGNSLGLVRRISLRYKGPPSSPSFRGGRAPRQVYPLLPPNDAFVAVMGVTGSGKSSFIALCSGQPLGRMSVDSQGFLEEEANISPGTSTVDVYAYDISPDQTVYLIDTPGFDDTNKSDTEVLSEIAAWLGESYKKRVLLNGIIYLHRITDIRMQGSAKKNLLMFRQLCGEDALKKVVLATTMWDKVPIEEGEQREKELVDTQEFWGWMLQKGSSCSRHMNSEESAKRIVQTLVSHEAPAVTTLQVELIDEKLRLDQTSAGRALHTDLLRRRETWTKERQDIKDQMKTAETPPDREAKRLMREECGRYSRMIKMAEEDVANLRSTMEHLLVQREKRVARVLKQLKKDRAALDEPLSVIEDLPRARQDVPDLEKKSTTETEVNKEYTKHLNLDQHLELDQETEAEDDDAPITTSNAIYSVGMYGYFYSCLGSSFWSSNSVPPKQTRGHAWLRSVCFGDDYKGVSTWIARYTDGWMKSPNLEKRYSQLNGDIKARGLDNLDMVALGPNQKYYARWKDGSWTSLASDEANSVFSRCHSKENPSKITAVAFGYEDAYVIAFEYGFRSGRLGCNCSLNGHYPGLAQLFGETRHINITAITLNPENTTDFILIWKKNPDDDRHKISWCSQYGNVQNSIGIWWQNSKVQDIF</sequence>
<dbReference type="AlphaFoldDB" id="A0A9N9ULD1"/>
<reference evidence="1 2" key="2">
    <citation type="submission" date="2021-10" db="EMBL/GenBank/DDBJ databases">
        <authorList>
            <person name="Piombo E."/>
        </authorList>
    </citation>
    <scope>NUCLEOTIDE SEQUENCE [LARGE SCALE GENOMIC DNA]</scope>
</reference>
<protein>
    <recommendedName>
        <fullName evidence="3">G domain-containing protein</fullName>
    </recommendedName>
</protein>
<dbReference type="OrthoDB" id="8954335at2759"/>
<dbReference type="EMBL" id="CABFNO020001536">
    <property type="protein sequence ID" value="CAG9995545.1"/>
    <property type="molecule type" value="Genomic_DNA"/>
</dbReference>
<gene>
    <name evidence="1" type="ORF">CBYS24578_00003724</name>
</gene>
<comment type="caution">
    <text evidence="1">The sequence shown here is derived from an EMBL/GenBank/DDBJ whole genome shotgun (WGS) entry which is preliminary data.</text>
</comment>
<keyword evidence="2" id="KW-1185">Reference proteome</keyword>
<dbReference type="SUPFAM" id="SSF52540">
    <property type="entry name" value="P-loop containing nucleoside triphosphate hydrolases"/>
    <property type="match status" value="1"/>
</dbReference>
<dbReference type="Proteomes" id="UP000754883">
    <property type="component" value="Unassembled WGS sequence"/>
</dbReference>
<proteinExistence type="predicted"/>
<reference evidence="2" key="1">
    <citation type="submission" date="2019-06" db="EMBL/GenBank/DDBJ databases">
        <authorList>
            <person name="Broberg M."/>
        </authorList>
    </citation>
    <scope>NUCLEOTIDE SEQUENCE [LARGE SCALE GENOMIC DNA]</scope>
</reference>
<accession>A0A9N9ULD1</accession>